<dbReference type="PANTHER" id="PTHR43752">
    <property type="entry name" value="BNR/ASP-BOX REPEAT FAMILY PROTEIN"/>
    <property type="match status" value="1"/>
</dbReference>
<dbReference type="EMBL" id="LGRX02007975">
    <property type="protein sequence ID" value="KAK3274056.1"/>
    <property type="molecule type" value="Genomic_DNA"/>
</dbReference>
<sequence>MHKRSGNGSAYDFQLSPPELPTMQVPRPAPRAADVSEPANRRPKSTIQRELNLSNALRLVILCAMLLLWHRLSAVHTSTGSSAMQAEPLAELSTAPPSEPEDTAEAKASQEADPPPDPPPLDLEEVGTPPPPPVPLQREEREESFRVAGRAVSPGDRLGTASGNALEPFILRKDVLRISLSACTSSDRMFSWHSTAKKAKRSKGGAGEKMVAEEEEEDDEADEGLDGMDGGEVAPIVSGAGCPLDGRLLQPVMKQLRSRRDGVEPRGIVVGWQRIRESPSDLPVYALLAPPEPVPSCDPACLSHGGLTGVLAGGAPPPSGRHLSSRTRLERRGVWPKKCRLSSCPEREAHASNLLALPGGHLLCAWFSGHEGSGDVSIALSRLPAGATQWEPGVRISGEAGRSAQNPVLFQDTSPTGNGTGRVHLLHTSQLAGKGQGTSEIWHLHSDDDGATWSPAVILTTEGFQRKGVFLRNQLLKQHFVKGRSEEEWLLPMYYTPGGLQTHHSALQWSTDRGYTWHTSPMSLPGQGLVQPTIVASAPGELTAFFRQRFEPNLFVSTSKDGGRSWTPGARTKFPSNNSGIQALRLASGAIVLVFNNIRTKIRRDPLSVALSTDGGKSWPYVRDIEVGGAADPASGKVRMLGYSYPSVVQTEDGAIHVSYTFNREAIKYVRITEEWIKTIEGSSGVFQGGWI</sequence>
<evidence type="ECO:0000259" key="2">
    <source>
        <dbReference type="Pfam" id="PF13088"/>
    </source>
</evidence>
<feature type="compositionally biased region" description="Acidic residues" evidence="1">
    <location>
        <begin position="213"/>
        <end position="226"/>
    </location>
</feature>
<name>A0AAE0GAV4_9CHLO</name>
<keyword evidence="4" id="KW-1185">Reference proteome</keyword>
<dbReference type="SUPFAM" id="SSF50939">
    <property type="entry name" value="Sialidases"/>
    <property type="match status" value="1"/>
</dbReference>
<feature type="region of interest" description="Disordered" evidence="1">
    <location>
        <begin position="1"/>
        <end position="46"/>
    </location>
</feature>
<dbReference type="InterPro" id="IPR011040">
    <property type="entry name" value="Sialidase"/>
</dbReference>
<dbReference type="AlphaFoldDB" id="A0AAE0GAV4"/>
<feature type="region of interest" description="Disordered" evidence="1">
    <location>
        <begin position="194"/>
        <end position="233"/>
    </location>
</feature>
<evidence type="ECO:0000313" key="3">
    <source>
        <dbReference type="EMBL" id="KAK3274056.1"/>
    </source>
</evidence>
<dbReference type="CDD" id="cd15482">
    <property type="entry name" value="Sialidase_non-viral"/>
    <property type="match status" value="1"/>
</dbReference>
<comment type="caution">
    <text evidence="3">The sequence shown here is derived from an EMBL/GenBank/DDBJ whole genome shotgun (WGS) entry which is preliminary data.</text>
</comment>
<feature type="domain" description="Sialidase" evidence="2">
    <location>
        <begin position="360"/>
        <end position="658"/>
    </location>
</feature>
<gene>
    <name evidence="3" type="ORF">CYMTET_17742</name>
</gene>
<protein>
    <recommendedName>
        <fullName evidence="2">Sialidase domain-containing protein</fullName>
    </recommendedName>
</protein>
<feature type="region of interest" description="Disordered" evidence="1">
    <location>
        <begin position="81"/>
        <end position="161"/>
    </location>
</feature>
<accession>A0AAE0GAV4</accession>
<dbReference type="InterPro" id="IPR036278">
    <property type="entry name" value="Sialidase_sf"/>
</dbReference>
<dbReference type="Gene3D" id="2.120.10.10">
    <property type="match status" value="1"/>
</dbReference>
<dbReference type="PANTHER" id="PTHR43752:SF2">
    <property type="entry name" value="BNR_ASP-BOX REPEAT FAMILY PROTEIN"/>
    <property type="match status" value="1"/>
</dbReference>
<proteinExistence type="predicted"/>
<dbReference type="Pfam" id="PF13088">
    <property type="entry name" value="BNR_2"/>
    <property type="match status" value="1"/>
</dbReference>
<reference evidence="3 4" key="1">
    <citation type="journal article" date="2015" name="Genome Biol. Evol.">
        <title>Comparative Genomics of a Bacterivorous Green Alga Reveals Evolutionary Causalities and Consequences of Phago-Mixotrophic Mode of Nutrition.</title>
        <authorList>
            <person name="Burns J.A."/>
            <person name="Paasch A."/>
            <person name="Narechania A."/>
            <person name="Kim E."/>
        </authorList>
    </citation>
    <scope>NUCLEOTIDE SEQUENCE [LARGE SCALE GENOMIC DNA]</scope>
    <source>
        <strain evidence="3 4">PLY_AMNH</strain>
    </source>
</reference>
<dbReference type="Proteomes" id="UP001190700">
    <property type="component" value="Unassembled WGS sequence"/>
</dbReference>
<organism evidence="3 4">
    <name type="scientific">Cymbomonas tetramitiformis</name>
    <dbReference type="NCBI Taxonomy" id="36881"/>
    <lineage>
        <taxon>Eukaryota</taxon>
        <taxon>Viridiplantae</taxon>
        <taxon>Chlorophyta</taxon>
        <taxon>Pyramimonadophyceae</taxon>
        <taxon>Pyramimonadales</taxon>
        <taxon>Pyramimonadaceae</taxon>
        <taxon>Cymbomonas</taxon>
    </lineage>
</organism>
<evidence type="ECO:0000313" key="4">
    <source>
        <dbReference type="Proteomes" id="UP001190700"/>
    </source>
</evidence>
<evidence type="ECO:0000256" key="1">
    <source>
        <dbReference type="SAM" id="MobiDB-lite"/>
    </source>
</evidence>